<proteinExistence type="predicted"/>
<comment type="caution">
    <text evidence="1">The sequence shown here is derived from an EMBL/GenBank/DDBJ whole genome shotgun (WGS) entry which is preliminary data.</text>
</comment>
<dbReference type="RefSeq" id="WP_110840654.1">
    <property type="nucleotide sequence ID" value="NZ_QJVJ01000005.1"/>
</dbReference>
<protein>
    <submittedName>
        <fullName evidence="1">Competence protein ComFB</fullName>
    </submittedName>
</protein>
<dbReference type="InterPro" id="IPR019657">
    <property type="entry name" value="ComFB"/>
</dbReference>
<dbReference type="OrthoDB" id="5616024at2"/>
<dbReference type="AlphaFoldDB" id="A0A2V5KSH8"/>
<dbReference type="Proteomes" id="UP000247476">
    <property type="component" value="Unassembled WGS sequence"/>
</dbReference>
<dbReference type="EMBL" id="QJVJ01000005">
    <property type="protein sequence ID" value="PYI54597.1"/>
    <property type="molecule type" value="Genomic_DNA"/>
</dbReference>
<name>A0A2V5KSH8_9BACL</name>
<gene>
    <name evidence="1" type="ORF">DLM86_14150</name>
</gene>
<reference evidence="1 2" key="1">
    <citation type="submission" date="2018-05" db="EMBL/GenBank/DDBJ databases">
        <title>Paenibacillus flagellatus sp. nov., isolated from selenium mineral soil.</title>
        <authorList>
            <person name="Dai X."/>
        </authorList>
    </citation>
    <scope>NUCLEOTIDE SEQUENCE [LARGE SCALE GENOMIC DNA]</scope>
    <source>
        <strain evidence="1 2">DXL2</strain>
    </source>
</reference>
<evidence type="ECO:0000313" key="2">
    <source>
        <dbReference type="Proteomes" id="UP000247476"/>
    </source>
</evidence>
<accession>A0A2V5KSH8</accession>
<organism evidence="1 2">
    <name type="scientific">Paenibacillus flagellatus</name>
    <dbReference type="NCBI Taxonomy" id="2211139"/>
    <lineage>
        <taxon>Bacteria</taxon>
        <taxon>Bacillati</taxon>
        <taxon>Bacillota</taxon>
        <taxon>Bacilli</taxon>
        <taxon>Bacillales</taxon>
        <taxon>Paenibacillaceae</taxon>
        <taxon>Paenibacillus</taxon>
    </lineage>
</organism>
<evidence type="ECO:0000313" key="1">
    <source>
        <dbReference type="EMBL" id="PYI54597.1"/>
    </source>
</evidence>
<dbReference type="Pfam" id="PF10719">
    <property type="entry name" value="ComFB"/>
    <property type="match status" value="1"/>
</dbReference>
<sequence>MTVHNMMEEIVRNCLRDLMHNQTRLSGLDEKQQSDIMALALNKLPPRYVSTVRGEMFAKTQLRQQVETDVYRELTHAIEKVLTTD</sequence>
<keyword evidence="2" id="KW-1185">Reference proteome</keyword>